<comment type="caution">
    <text evidence="1">The sequence shown here is derived from an EMBL/GenBank/DDBJ whole genome shotgun (WGS) entry which is preliminary data.</text>
</comment>
<evidence type="ECO:0000313" key="1">
    <source>
        <dbReference type="EMBL" id="KKK71145.1"/>
    </source>
</evidence>
<dbReference type="EMBL" id="LAZR01057867">
    <property type="protein sequence ID" value="KKK71145.1"/>
    <property type="molecule type" value="Genomic_DNA"/>
</dbReference>
<name>A0A0F8YBT9_9ZZZZ</name>
<accession>A0A0F8YBT9</accession>
<gene>
    <name evidence="1" type="ORF">LCGC14_2916890</name>
</gene>
<dbReference type="AlphaFoldDB" id="A0A0F8YBT9"/>
<protein>
    <submittedName>
        <fullName evidence="1">Uncharacterized protein</fullName>
    </submittedName>
</protein>
<sequence>MKFLTREELDLLLKRNEERGVCRESSQVFEDTFHEKYGSIYRILLTKKPEVGDLIIRYWDNWSGNGAAAWEPKVLTQTRYYADEVVEVYPRMLEANRFPHYFVGVERIDGDL</sequence>
<reference evidence="1" key="1">
    <citation type="journal article" date="2015" name="Nature">
        <title>Complex archaea that bridge the gap between prokaryotes and eukaryotes.</title>
        <authorList>
            <person name="Spang A."/>
            <person name="Saw J.H."/>
            <person name="Jorgensen S.L."/>
            <person name="Zaremba-Niedzwiedzka K."/>
            <person name="Martijn J."/>
            <person name="Lind A.E."/>
            <person name="van Eijk R."/>
            <person name="Schleper C."/>
            <person name="Guy L."/>
            <person name="Ettema T.J."/>
        </authorList>
    </citation>
    <scope>NUCLEOTIDE SEQUENCE</scope>
</reference>
<proteinExistence type="predicted"/>
<organism evidence="1">
    <name type="scientific">marine sediment metagenome</name>
    <dbReference type="NCBI Taxonomy" id="412755"/>
    <lineage>
        <taxon>unclassified sequences</taxon>
        <taxon>metagenomes</taxon>
        <taxon>ecological metagenomes</taxon>
    </lineage>
</organism>